<keyword evidence="2" id="KW-1185">Reference proteome</keyword>
<dbReference type="OrthoDB" id="185607at2"/>
<gene>
    <name evidence="1" type="ORF">AW736_22160</name>
</gene>
<dbReference type="Proteomes" id="UP000078486">
    <property type="component" value="Unassembled WGS sequence"/>
</dbReference>
<comment type="caution">
    <text evidence="1">The sequence shown here is derived from an EMBL/GenBank/DDBJ whole genome shotgun (WGS) entry which is preliminary data.</text>
</comment>
<proteinExistence type="predicted"/>
<dbReference type="SUPFAM" id="SSF53756">
    <property type="entry name" value="UDP-Glycosyltransferase/glycogen phosphorylase"/>
    <property type="match status" value="1"/>
</dbReference>
<evidence type="ECO:0000313" key="1">
    <source>
        <dbReference type="EMBL" id="OAM87620.1"/>
    </source>
</evidence>
<dbReference type="STRING" id="1184151.AW736_22160"/>
<name>A0A178ICA6_9BACT</name>
<organism evidence="1 2">
    <name type="scientific">Termitidicoccus mucosus</name>
    <dbReference type="NCBI Taxonomy" id="1184151"/>
    <lineage>
        <taxon>Bacteria</taxon>
        <taxon>Pseudomonadati</taxon>
        <taxon>Verrucomicrobiota</taxon>
        <taxon>Opitutia</taxon>
        <taxon>Opitutales</taxon>
        <taxon>Opitutaceae</taxon>
        <taxon>Termitidicoccus</taxon>
    </lineage>
</organism>
<protein>
    <recommendedName>
        <fullName evidence="3">Glycosyltransferase subfamily 4-like N-terminal domain-containing protein</fullName>
    </recommendedName>
</protein>
<dbReference type="RefSeq" id="WP_068772490.1">
    <property type="nucleotide sequence ID" value="NZ_KV441844.1"/>
</dbReference>
<evidence type="ECO:0000313" key="2">
    <source>
        <dbReference type="Proteomes" id="UP000078486"/>
    </source>
</evidence>
<evidence type="ECO:0008006" key="3">
    <source>
        <dbReference type="Google" id="ProtNLM"/>
    </source>
</evidence>
<dbReference type="EMBL" id="LRRQ01000167">
    <property type="protein sequence ID" value="OAM87620.1"/>
    <property type="molecule type" value="Genomic_DNA"/>
</dbReference>
<reference evidence="1 2" key="1">
    <citation type="submission" date="2016-01" db="EMBL/GenBank/DDBJ databases">
        <title>High potential of lignocellulose degradation of a new Verrucomicrobia species.</title>
        <authorList>
            <person name="Wang Y."/>
            <person name="Shi Y."/>
            <person name="Qiu Z."/>
            <person name="Liu S."/>
            <person name="Yang H."/>
        </authorList>
    </citation>
    <scope>NUCLEOTIDE SEQUENCE [LARGE SCALE GENOMIC DNA]</scope>
    <source>
        <strain evidence="1 2">TSB47</strain>
    </source>
</reference>
<dbReference type="Gene3D" id="3.40.50.2000">
    <property type="entry name" value="Glycogen Phosphorylase B"/>
    <property type="match status" value="1"/>
</dbReference>
<accession>A0A178ICA6</accession>
<sequence length="399" mass="43866">MPSLLYIGQTPAEGTGSPVVILRHLRRLAADGWQITVIAEHGQDSAACDAAGWPVHPLPARRRPWWPPYRPDSAPFLRSIRTTLIAREIRRRFFASARGPDALFGYLAAHADFAPEIAARLARQTRVPLTLLIHDDAADFARTAKERRVLRRRHAGILRAAHRNWFVSPELAAVYGPPFSLEPGAFSLPPLPEGGARQSAYRPPPADGRPRIYYGGHIWPAQYPLFARLARVIHEAGGRLVLLPPDTPELRAFRATAAPVDTLPLFPSNTEALAHLSSHASGILVSYADTLADMPWVATSFPSKFIEYAHLGLPAHIVAPPKSAIANWAARAAYPNFTTPDDLAPLARWVSDLRDPAVWPALVAPVRRHAATDFSPDKIHRQLTAALIPQSAHRLLHSP</sequence>
<dbReference type="AlphaFoldDB" id="A0A178ICA6"/>